<dbReference type="EMBL" id="MU069574">
    <property type="protein sequence ID" value="KAF5838555.1"/>
    <property type="molecule type" value="Genomic_DNA"/>
</dbReference>
<sequence length="249" mass="27325">MSIHVCVFGASFCFSPSLSLKYAFLGPAPLSVGGPCVQKMLQLQQDDEMAACGTAVHFLEKKHVCVYLQQPQQRPYTWRYAVQVSCKCKQACCVVAACSSCACRMAMCAQFAAAAAMTEWRHAGKVAGHVCTVRSSRGDDEMAACGQLGGVDGGAANQKAAALLARQQKQQSQNPQQDQQQQLQQRVQNERGGDVGEVVEMMDGIEPDELRPMRKMPAPPPLLQPPPRFREVLRAQQEELQQLHRQVHA</sequence>
<accession>A0ABQ7GVF0</accession>
<protein>
    <recommendedName>
        <fullName evidence="4">Encoded protein</fullName>
    </recommendedName>
</protein>
<evidence type="ECO:0008006" key="4">
    <source>
        <dbReference type="Google" id="ProtNLM"/>
    </source>
</evidence>
<keyword evidence="3" id="KW-1185">Reference proteome</keyword>
<reference evidence="2" key="1">
    <citation type="submission" date="2017-08" db="EMBL/GenBank/DDBJ databases">
        <authorList>
            <person name="Polle J.E."/>
            <person name="Barry K."/>
            <person name="Cushman J."/>
            <person name="Schmutz J."/>
            <person name="Tran D."/>
            <person name="Hathwaick L.T."/>
            <person name="Yim W.C."/>
            <person name="Jenkins J."/>
            <person name="Mckie-Krisberg Z.M."/>
            <person name="Prochnik S."/>
            <person name="Lindquist E."/>
            <person name="Dockter R.B."/>
            <person name="Adam C."/>
            <person name="Molina H."/>
            <person name="Bunkerborg J."/>
            <person name="Jin E."/>
            <person name="Buchheim M."/>
            <person name="Magnuson J."/>
        </authorList>
    </citation>
    <scope>NUCLEOTIDE SEQUENCE</scope>
    <source>
        <strain evidence="2">CCAP 19/18</strain>
    </source>
</reference>
<dbReference type="Proteomes" id="UP000815325">
    <property type="component" value="Unassembled WGS sequence"/>
</dbReference>
<evidence type="ECO:0000256" key="1">
    <source>
        <dbReference type="SAM" id="MobiDB-lite"/>
    </source>
</evidence>
<feature type="compositionally biased region" description="Low complexity" evidence="1">
    <location>
        <begin position="165"/>
        <end position="187"/>
    </location>
</feature>
<comment type="caution">
    <text evidence="2">The sequence shown here is derived from an EMBL/GenBank/DDBJ whole genome shotgun (WGS) entry which is preliminary data.</text>
</comment>
<evidence type="ECO:0000313" key="2">
    <source>
        <dbReference type="EMBL" id="KAF5838555.1"/>
    </source>
</evidence>
<name>A0ABQ7GVF0_DUNSA</name>
<proteinExistence type="predicted"/>
<organism evidence="2 3">
    <name type="scientific">Dunaliella salina</name>
    <name type="common">Green alga</name>
    <name type="synonym">Protococcus salinus</name>
    <dbReference type="NCBI Taxonomy" id="3046"/>
    <lineage>
        <taxon>Eukaryota</taxon>
        <taxon>Viridiplantae</taxon>
        <taxon>Chlorophyta</taxon>
        <taxon>core chlorophytes</taxon>
        <taxon>Chlorophyceae</taxon>
        <taxon>CS clade</taxon>
        <taxon>Chlamydomonadales</taxon>
        <taxon>Dunaliellaceae</taxon>
        <taxon>Dunaliella</taxon>
    </lineage>
</organism>
<feature type="region of interest" description="Disordered" evidence="1">
    <location>
        <begin position="165"/>
        <end position="228"/>
    </location>
</feature>
<gene>
    <name evidence="2" type="ORF">DUNSADRAFT_2616</name>
</gene>
<evidence type="ECO:0000313" key="3">
    <source>
        <dbReference type="Proteomes" id="UP000815325"/>
    </source>
</evidence>
<feature type="compositionally biased region" description="Pro residues" evidence="1">
    <location>
        <begin position="217"/>
        <end position="227"/>
    </location>
</feature>